<evidence type="ECO:0000313" key="6">
    <source>
        <dbReference type="Proteomes" id="UP000425916"/>
    </source>
</evidence>
<comment type="similarity">
    <text evidence="4">Belongs to the HepT RNase toxin family.</text>
</comment>
<evidence type="ECO:0000256" key="3">
    <source>
        <dbReference type="ARBA" id="ARBA00022801"/>
    </source>
</evidence>
<gene>
    <name evidence="5" type="ORF">MGLY_34600</name>
</gene>
<evidence type="ECO:0000256" key="1">
    <source>
        <dbReference type="ARBA" id="ARBA00022649"/>
    </source>
</evidence>
<proteinExistence type="inferred from homology"/>
<dbReference type="GO" id="GO:0004540">
    <property type="term" value="F:RNA nuclease activity"/>
    <property type="evidence" value="ECO:0007669"/>
    <property type="project" value="InterPro"/>
</dbReference>
<dbReference type="EMBL" id="CP046244">
    <property type="protein sequence ID" value="QGP94035.1"/>
    <property type="molecule type" value="Genomic_DNA"/>
</dbReference>
<evidence type="ECO:0008006" key="7">
    <source>
        <dbReference type="Google" id="ProtNLM"/>
    </source>
</evidence>
<dbReference type="InterPro" id="IPR008201">
    <property type="entry name" value="HepT-like"/>
</dbReference>
<dbReference type="PANTHER" id="PTHR33397">
    <property type="entry name" value="UPF0331 PROTEIN YUTE"/>
    <property type="match status" value="1"/>
</dbReference>
<name>A0A6I5ZWM3_9FIRM</name>
<evidence type="ECO:0000256" key="4">
    <source>
        <dbReference type="ARBA" id="ARBA00024207"/>
    </source>
</evidence>
<keyword evidence="3" id="KW-0378">Hydrolase</keyword>
<protein>
    <recommendedName>
        <fullName evidence="7">DUF86 domain-containing protein</fullName>
    </recommendedName>
</protein>
<dbReference type="Proteomes" id="UP000425916">
    <property type="component" value="Chromosome"/>
</dbReference>
<dbReference type="NCBIfam" id="NF047751">
    <property type="entry name" value="HepT_toxin"/>
    <property type="match status" value="1"/>
</dbReference>
<dbReference type="OrthoDB" id="9796612at2"/>
<dbReference type="PANTHER" id="PTHR33397:SF5">
    <property type="entry name" value="RNASE YUTE-RELATED"/>
    <property type="match status" value="1"/>
</dbReference>
<dbReference type="GO" id="GO:0016787">
    <property type="term" value="F:hydrolase activity"/>
    <property type="evidence" value="ECO:0007669"/>
    <property type="project" value="UniProtKB-KW"/>
</dbReference>
<evidence type="ECO:0000256" key="2">
    <source>
        <dbReference type="ARBA" id="ARBA00022722"/>
    </source>
</evidence>
<sequence>MVDAAVINRKLQQLESYLAQLEKYKHVKAPDLGKNMELAWIVEHGLQLSIQVVLDIGTHILAEEGIIVDEYSNIFGELAELGVLPKKFARDISGMSGFRKILVHEYGKVDMEKVADIMNHHLDDFRQYARYIVKYLGWSF</sequence>
<evidence type="ECO:0000313" key="5">
    <source>
        <dbReference type="EMBL" id="QGP94035.1"/>
    </source>
</evidence>
<dbReference type="Pfam" id="PF01934">
    <property type="entry name" value="HepT-like"/>
    <property type="match status" value="1"/>
</dbReference>
<keyword evidence="1" id="KW-1277">Toxin-antitoxin system</keyword>
<dbReference type="InterPro" id="IPR052379">
    <property type="entry name" value="Type_VII_TA_RNase"/>
</dbReference>
<dbReference type="Gene3D" id="1.20.120.580">
    <property type="entry name" value="bsu32300-like"/>
    <property type="match status" value="1"/>
</dbReference>
<dbReference type="RefSeq" id="WP_156275964.1">
    <property type="nucleotide sequence ID" value="NZ_CP046244.1"/>
</dbReference>
<keyword evidence="6" id="KW-1185">Reference proteome</keyword>
<keyword evidence="2" id="KW-0540">Nuclease</keyword>
<organism evidence="5 6">
    <name type="scientific">Neomoorella glycerini</name>
    <dbReference type="NCBI Taxonomy" id="55779"/>
    <lineage>
        <taxon>Bacteria</taxon>
        <taxon>Bacillati</taxon>
        <taxon>Bacillota</taxon>
        <taxon>Clostridia</taxon>
        <taxon>Neomoorellales</taxon>
        <taxon>Neomoorellaceae</taxon>
        <taxon>Neomoorella</taxon>
    </lineage>
</organism>
<dbReference type="GO" id="GO:0110001">
    <property type="term" value="C:toxin-antitoxin complex"/>
    <property type="evidence" value="ECO:0007669"/>
    <property type="project" value="InterPro"/>
</dbReference>
<dbReference type="InterPro" id="IPR037038">
    <property type="entry name" value="HepT-like_sf"/>
</dbReference>
<reference evidence="5 6" key="1">
    <citation type="submission" date="2019-11" db="EMBL/GenBank/DDBJ databases">
        <title>Genome sequence of Moorella glycerini DSM11254.</title>
        <authorList>
            <person name="Poehlein A."/>
            <person name="Boeer T."/>
            <person name="Daniel R."/>
        </authorList>
    </citation>
    <scope>NUCLEOTIDE SEQUENCE [LARGE SCALE GENOMIC DNA]</scope>
    <source>
        <strain evidence="5 6">DSM 11254</strain>
    </source>
</reference>
<accession>A0A6I5ZWM3</accession>
<dbReference type="AlphaFoldDB" id="A0A6I5ZWM3"/>